<dbReference type="PANTHER" id="PTHR48109">
    <property type="entry name" value="DIHYDROOROTATE DEHYDROGENASE (QUINONE), MITOCHONDRIAL-RELATED"/>
    <property type="match status" value="1"/>
</dbReference>
<dbReference type="GO" id="GO:0044205">
    <property type="term" value="P:'de novo' UMP biosynthetic process"/>
    <property type="evidence" value="ECO:0007669"/>
    <property type="project" value="UniProtKB-UniPathway"/>
</dbReference>
<feature type="domain" description="Dihydroorotate dehydrogenase catalytic" evidence="7">
    <location>
        <begin position="89"/>
        <end position="290"/>
    </location>
</feature>
<evidence type="ECO:0000256" key="5">
    <source>
        <dbReference type="ARBA" id="ARBA00022975"/>
    </source>
</evidence>
<dbReference type="InterPro" id="IPR050074">
    <property type="entry name" value="DHO_dehydrogenase"/>
</dbReference>
<sequence length="336" mass="35384">MDLSTTYLGLQLAHPVVSSAGPLTATVDGVRALADGGASAVVLHSLFEEELRTRAARDAAIMDRNSDAFAESLDYFPDVQVSTQAEARSYLSLVERASAAVDVPVIASLNGSDIGGWTGFARQLQDAGAAAVELNIYLVPGDVFTDGSEVVLRHREIVRAVCDAVDIPVSVKLSPHFTSPGHMALTLLADGAAGLVLFNRFLQPDVNVDDLSTDVGFDLSAPHEGRLPRTWIAALREHTRASLAGSTGVETADDVVRYVLAGADVVMTTSSLVRNGPAHAGTLVAGLEEWLVRKGFDSLGAARGMLAVPGNVDADAHERGGYVQAIQRAKERYGAL</sequence>
<keyword evidence="5" id="KW-0665">Pyrimidine biosynthesis</keyword>
<keyword evidence="9" id="KW-1185">Reference proteome</keyword>
<dbReference type="AlphaFoldDB" id="A0A542Z7G7"/>
<reference evidence="8 9" key="1">
    <citation type="submission" date="2019-06" db="EMBL/GenBank/DDBJ databases">
        <title>Sequencing the genomes of 1000 actinobacteria strains.</title>
        <authorList>
            <person name="Klenk H.-P."/>
        </authorList>
    </citation>
    <scope>NUCLEOTIDE SEQUENCE [LARGE SCALE GENOMIC DNA]</scope>
    <source>
        <strain evidence="8 9">DSM 8251</strain>
    </source>
</reference>
<proteinExistence type="predicted"/>
<dbReference type="InterPro" id="IPR013785">
    <property type="entry name" value="Aldolase_TIM"/>
</dbReference>
<evidence type="ECO:0000256" key="3">
    <source>
        <dbReference type="ARBA" id="ARBA00022630"/>
    </source>
</evidence>
<dbReference type="Gene3D" id="3.20.20.70">
    <property type="entry name" value="Aldolase class I"/>
    <property type="match status" value="1"/>
</dbReference>
<name>A0A542Z7G7_9ACTN</name>
<protein>
    <submittedName>
        <fullName evidence="8">Dihydroorotate dehydrogenase (Fumarate)</fullName>
    </submittedName>
</protein>
<evidence type="ECO:0000313" key="8">
    <source>
        <dbReference type="EMBL" id="TQL56244.1"/>
    </source>
</evidence>
<dbReference type="PIRSF" id="PIRSF000164">
    <property type="entry name" value="DHO_oxidase"/>
    <property type="match status" value="1"/>
</dbReference>
<dbReference type="Pfam" id="PF01180">
    <property type="entry name" value="DHO_dh"/>
    <property type="match status" value="1"/>
</dbReference>
<dbReference type="NCBIfam" id="NF005741">
    <property type="entry name" value="PRK07565.1"/>
    <property type="match status" value="1"/>
</dbReference>
<dbReference type="OrthoDB" id="9794954at2"/>
<keyword evidence="3" id="KW-0285">Flavoprotein</keyword>
<evidence type="ECO:0000256" key="1">
    <source>
        <dbReference type="ARBA" id="ARBA00001917"/>
    </source>
</evidence>
<evidence type="ECO:0000259" key="7">
    <source>
        <dbReference type="Pfam" id="PF01180"/>
    </source>
</evidence>
<organism evidence="8 9">
    <name type="scientific">Propioniferax innocua</name>
    <dbReference type="NCBI Taxonomy" id="1753"/>
    <lineage>
        <taxon>Bacteria</taxon>
        <taxon>Bacillati</taxon>
        <taxon>Actinomycetota</taxon>
        <taxon>Actinomycetes</taxon>
        <taxon>Propionibacteriales</taxon>
        <taxon>Propionibacteriaceae</taxon>
        <taxon>Propioniferax</taxon>
    </lineage>
</organism>
<dbReference type="GO" id="GO:0004152">
    <property type="term" value="F:dihydroorotate dehydrogenase activity"/>
    <property type="evidence" value="ECO:0007669"/>
    <property type="project" value="InterPro"/>
</dbReference>
<comment type="pathway">
    <text evidence="2">Pyrimidine metabolism; UMP biosynthesis via de novo pathway.</text>
</comment>
<dbReference type="InterPro" id="IPR012135">
    <property type="entry name" value="Dihydroorotate_DH_1_2"/>
</dbReference>
<dbReference type="GO" id="GO:0006207">
    <property type="term" value="P:'de novo' pyrimidine nucleobase biosynthetic process"/>
    <property type="evidence" value="ECO:0007669"/>
    <property type="project" value="TreeGrafter"/>
</dbReference>
<gene>
    <name evidence="8" type="ORF">FB460_2547</name>
</gene>
<dbReference type="EMBL" id="VFOR01000005">
    <property type="protein sequence ID" value="TQL56244.1"/>
    <property type="molecule type" value="Genomic_DNA"/>
</dbReference>
<keyword evidence="4" id="KW-0288">FMN</keyword>
<keyword evidence="6" id="KW-0560">Oxidoreductase</keyword>
<evidence type="ECO:0000256" key="4">
    <source>
        <dbReference type="ARBA" id="ARBA00022643"/>
    </source>
</evidence>
<comment type="caution">
    <text evidence="8">The sequence shown here is derived from an EMBL/GenBank/DDBJ whole genome shotgun (WGS) entry which is preliminary data.</text>
</comment>
<dbReference type="SUPFAM" id="SSF51395">
    <property type="entry name" value="FMN-linked oxidoreductases"/>
    <property type="match status" value="1"/>
</dbReference>
<dbReference type="Proteomes" id="UP000316196">
    <property type="component" value="Unassembled WGS sequence"/>
</dbReference>
<dbReference type="GO" id="GO:0005737">
    <property type="term" value="C:cytoplasm"/>
    <property type="evidence" value="ECO:0007669"/>
    <property type="project" value="InterPro"/>
</dbReference>
<dbReference type="UniPathway" id="UPA00070"/>
<evidence type="ECO:0000256" key="2">
    <source>
        <dbReference type="ARBA" id="ARBA00004725"/>
    </source>
</evidence>
<accession>A0A542Z7G7</accession>
<comment type="cofactor">
    <cofactor evidence="1">
        <name>FMN</name>
        <dbReference type="ChEBI" id="CHEBI:58210"/>
    </cofactor>
</comment>
<evidence type="ECO:0000313" key="9">
    <source>
        <dbReference type="Proteomes" id="UP000316196"/>
    </source>
</evidence>
<evidence type="ECO:0000256" key="6">
    <source>
        <dbReference type="ARBA" id="ARBA00023002"/>
    </source>
</evidence>
<dbReference type="PANTHER" id="PTHR48109:SF3">
    <property type="entry name" value="SLL0744 PROTEIN"/>
    <property type="match status" value="1"/>
</dbReference>
<dbReference type="InterPro" id="IPR005720">
    <property type="entry name" value="Dihydroorotate_DH_cat"/>
</dbReference>